<dbReference type="Pfam" id="PF01433">
    <property type="entry name" value="Peptidase_M1"/>
    <property type="match status" value="1"/>
</dbReference>
<keyword evidence="5" id="KW-1185">Reference proteome</keyword>
<gene>
    <name evidence="4" type="ORF">JMN32_08275</name>
</gene>
<proteinExistence type="predicted"/>
<protein>
    <submittedName>
        <fullName evidence="4">M1 family metallopeptidase</fullName>
    </submittedName>
</protein>
<dbReference type="EMBL" id="JAEUGD010000023">
    <property type="protein sequence ID" value="MBL6446301.1"/>
    <property type="molecule type" value="Genomic_DNA"/>
</dbReference>
<dbReference type="GO" id="GO:0070006">
    <property type="term" value="F:metalloaminopeptidase activity"/>
    <property type="evidence" value="ECO:0007669"/>
    <property type="project" value="TreeGrafter"/>
</dbReference>
<feature type="region of interest" description="Disordered" evidence="1">
    <location>
        <begin position="707"/>
        <end position="740"/>
    </location>
</feature>
<dbReference type="AlphaFoldDB" id="A0A937FXM2"/>
<evidence type="ECO:0000256" key="2">
    <source>
        <dbReference type="SAM" id="SignalP"/>
    </source>
</evidence>
<keyword evidence="2" id="KW-0732">Signal</keyword>
<dbReference type="GO" id="GO:0008270">
    <property type="term" value="F:zinc ion binding"/>
    <property type="evidence" value="ECO:0007669"/>
    <property type="project" value="InterPro"/>
</dbReference>
<feature type="domain" description="Peptidase M1 membrane alanine aminopeptidase" evidence="3">
    <location>
        <begin position="408"/>
        <end position="561"/>
    </location>
</feature>
<evidence type="ECO:0000259" key="3">
    <source>
        <dbReference type="Pfam" id="PF01433"/>
    </source>
</evidence>
<dbReference type="GO" id="GO:0042277">
    <property type="term" value="F:peptide binding"/>
    <property type="evidence" value="ECO:0007669"/>
    <property type="project" value="TreeGrafter"/>
</dbReference>
<dbReference type="InterPro" id="IPR014782">
    <property type="entry name" value="Peptidase_M1_dom"/>
</dbReference>
<dbReference type="InterPro" id="IPR050344">
    <property type="entry name" value="Peptidase_M1_aminopeptidases"/>
</dbReference>
<evidence type="ECO:0000313" key="5">
    <source>
        <dbReference type="Proteomes" id="UP000614216"/>
    </source>
</evidence>
<organism evidence="4 5">
    <name type="scientific">Fulvivirga marina</name>
    <dbReference type="NCBI Taxonomy" id="2494733"/>
    <lineage>
        <taxon>Bacteria</taxon>
        <taxon>Pseudomonadati</taxon>
        <taxon>Bacteroidota</taxon>
        <taxon>Cytophagia</taxon>
        <taxon>Cytophagales</taxon>
        <taxon>Fulvivirgaceae</taxon>
        <taxon>Fulvivirga</taxon>
    </lineage>
</organism>
<evidence type="ECO:0000256" key="1">
    <source>
        <dbReference type="SAM" id="MobiDB-lite"/>
    </source>
</evidence>
<name>A0A937FXM2_9BACT</name>
<dbReference type="CDD" id="cd09604">
    <property type="entry name" value="M1_APN_like"/>
    <property type="match status" value="1"/>
</dbReference>
<dbReference type="Proteomes" id="UP000614216">
    <property type="component" value="Unassembled WGS sequence"/>
</dbReference>
<sequence length="740" mass="85131">MRNKSVFLLLLTFLFINTTFAQEEWGQKFEQLGQQLPTPNSYRTGSGAPGVNYWQQQADYKIDVAIDDKKQILTGSETIKYYNNSPDVLTYLWVQLDQNVRASGNLNSQTKTGEIKDSTATKSFQSQMASADYEGGYKIKAVKDEAGKPLTHIINRTMMRIDLPQPMKKGDTFTFSIDWSYNIYDRMTIDGRGGYEYFPADDNYAYTCAQWFPRMAVYDDYEGWQNKQFIGRGEFALVFGDYQVNITVPADHIVAATGELTNAKEVLTKTQYERLEQARKSYEAPVFIVTEEEAIANEKNKATKTKTWKFAAKNVRDFAFASSRKYIWDAQAVKLETNTPLAMSFYPKEGNPLWAESTKAVKNTLEVYSARTFDYPYPVAISVNAANQGMEYPMICFNFGRPRNGVISERLRDGMVSVIVHEVGHNYFPMIVNSDERQWTWMDEGLNTFLEKETKRERYPELDLEWGTPKGIVTYMKGDKSNIRPIMTNSEQVVQFGYNAYGKPSAALTVLRETVMGPELFDAAFKEYANRWKFKHPKPADFFRSMEDASAVDLDWFWKGWFYSVDHVDVGVEEVKWFRLRTESNDIENKGKKVKKGDLTAKGEDNKAMDFSNGPEEFSLVETDPRYYGEFMNKVDDKAIMQKFADKNLYQVKFANKGGLVTPLIVEFTFTDGSKSTERIPAEIWRMNEKEVTKVFVFEKEVASIKFDPNEETADTNPDDNSFPPRENASKFDKFKRKVN</sequence>
<dbReference type="GO" id="GO:0005737">
    <property type="term" value="C:cytoplasm"/>
    <property type="evidence" value="ECO:0007669"/>
    <property type="project" value="TreeGrafter"/>
</dbReference>
<dbReference type="RefSeq" id="WP_202855838.1">
    <property type="nucleotide sequence ID" value="NZ_JAEUGD010000023.1"/>
</dbReference>
<dbReference type="PANTHER" id="PTHR11533:SF174">
    <property type="entry name" value="PUROMYCIN-SENSITIVE AMINOPEPTIDASE-RELATED"/>
    <property type="match status" value="1"/>
</dbReference>
<dbReference type="GO" id="GO:0016020">
    <property type="term" value="C:membrane"/>
    <property type="evidence" value="ECO:0007669"/>
    <property type="project" value="TreeGrafter"/>
</dbReference>
<dbReference type="SUPFAM" id="SSF55486">
    <property type="entry name" value="Metalloproteases ('zincins'), catalytic domain"/>
    <property type="match status" value="1"/>
</dbReference>
<dbReference type="GO" id="GO:0005615">
    <property type="term" value="C:extracellular space"/>
    <property type="evidence" value="ECO:0007669"/>
    <property type="project" value="TreeGrafter"/>
</dbReference>
<dbReference type="PANTHER" id="PTHR11533">
    <property type="entry name" value="PROTEASE M1 ZINC METALLOPROTEASE"/>
    <property type="match status" value="1"/>
</dbReference>
<comment type="caution">
    <text evidence="4">The sequence shown here is derived from an EMBL/GenBank/DDBJ whole genome shotgun (WGS) entry which is preliminary data.</text>
</comment>
<feature type="chain" id="PRO_5037206276" evidence="2">
    <location>
        <begin position="22"/>
        <end position="740"/>
    </location>
</feature>
<evidence type="ECO:0000313" key="4">
    <source>
        <dbReference type="EMBL" id="MBL6446301.1"/>
    </source>
</evidence>
<dbReference type="GO" id="GO:0043171">
    <property type="term" value="P:peptide catabolic process"/>
    <property type="evidence" value="ECO:0007669"/>
    <property type="project" value="TreeGrafter"/>
</dbReference>
<feature type="signal peptide" evidence="2">
    <location>
        <begin position="1"/>
        <end position="21"/>
    </location>
</feature>
<reference evidence="4" key="1">
    <citation type="submission" date="2021-01" db="EMBL/GenBank/DDBJ databases">
        <title>Fulvivirga kasyanovii gen. nov., sp nov., a novel member of the phylum Bacteroidetes isolated from seawater in a mussel farm.</title>
        <authorList>
            <person name="Zhao L.-H."/>
            <person name="Wang Z.-J."/>
        </authorList>
    </citation>
    <scope>NUCLEOTIDE SEQUENCE</scope>
    <source>
        <strain evidence="4">29W222</strain>
    </source>
</reference>
<dbReference type="InterPro" id="IPR027268">
    <property type="entry name" value="Peptidase_M4/M1_CTD_sf"/>
</dbReference>
<accession>A0A937FXM2</accession>
<dbReference type="Gene3D" id="1.10.390.10">
    <property type="entry name" value="Neutral Protease Domain 2"/>
    <property type="match status" value="1"/>
</dbReference>